<evidence type="ECO:0000313" key="3">
    <source>
        <dbReference type="Proteomes" id="UP000619761"/>
    </source>
</evidence>
<evidence type="ECO:0000256" key="1">
    <source>
        <dbReference type="SAM" id="SignalP"/>
    </source>
</evidence>
<comment type="caution">
    <text evidence="2">The sequence shown here is derived from an EMBL/GenBank/DDBJ whole genome shotgun (WGS) entry which is preliminary data.</text>
</comment>
<dbReference type="EMBL" id="BMYZ01000001">
    <property type="protein sequence ID" value="GGY62658.1"/>
    <property type="molecule type" value="Genomic_DNA"/>
</dbReference>
<dbReference type="Pfam" id="PF07396">
    <property type="entry name" value="Porin_O_P"/>
    <property type="match status" value="1"/>
</dbReference>
<evidence type="ECO:0008006" key="4">
    <source>
        <dbReference type="Google" id="ProtNLM"/>
    </source>
</evidence>
<dbReference type="RefSeq" id="WP_189415365.1">
    <property type="nucleotide sequence ID" value="NZ_BMYZ01000001.1"/>
</dbReference>
<gene>
    <name evidence="2" type="ORF">GCM10011613_02710</name>
</gene>
<sequence>MRQLAKLSPWFLVYSSLAAPAFAVDATTELLAQKGVITAEEYEKIKKAQNSQATVDMSDGLKIVSGDKNFSAQIGTMLQLDGVNYSSDIKDVAGRDLANAGSEFRRVRLSINGTLYNSWDYKTEIDFANGSQLIDGFVTYRGFKTSTPIQLTFGHFKIPFSQESLAADKGLTFMERSLPNAFLNARAPGAMISAGKDNWSSAFMLYGEQISTAASAVSDEGGGAAFRTSWAPLIGPGGTFHLGASLATRAPSQNNTASTTTPITYSDSVRFRSKPESNIIETRLVDTGNIANAERTDLWGLELGGSFKTLGFNAEYIDTTVHRKNNLDDVHFSGWFAQTSWSITGEQRTYKGDKGLFDGIKPSKGIDQGGIGAWELAVRLSEIDLTDGDLVLRNKVMLPEINGGKERNLTFALNSYLNQYFRASMNYVHVLDIEGGSFADKDLNAVQLRLQFAY</sequence>
<evidence type="ECO:0000313" key="2">
    <source>
        <dbReference type="EMBL" id="GGY62658.1"/>
    </source>
</evidence>
<accession>A0ABQ3AQG6</accession>
<dbReference type="Proteomes" id="UP000619761">
    <property type="component" value="Unassembled WGS sequence"/>
</dbReference>
<dbReference type="Gene3D" id="2.40.160.10">
    <property type="entry name" value="Porin"/>
    <property type="match status" value="1"/>
</dbReference>
<dbReference type="SUPFAM" id="SSF56935">
    <property type="entry name" value="Porins"/>
    <property type="match status" value="1"/>
</dbReference>
<feature type="signal peptide" evidence="1">
    <location>
        <begin position="1"/>
        <end position="23"/>
    </location>
</feature>
<feature type="chain" id="PRO_5046141034" description="Porin" evidence="1">
    <location>
        <begin position="24"/>
        <end position="454"/>
    </location>
</feature>
<organism evidence="2 3">
    <name type="scientific">Cellvibrio zantedeschiae</name>
    <dbReference type="NCBI Taxonomy" id="1237077"/>
    <lineage>
        <taxon>Bacteria</taxon>
        <taxon>Pseudomonadati</taxon>
        <taxon>Pseudomonadota</taxon>
        <taxon>Gammaproteobacteria</taxon>
        <taxon>Cellvibrionales</taxon>
        <taxon>Cellvibrionaceae</taxon>
        <taxon>Cellvibrio</taxon>
    </lineage>
</organism>
<reference evidence="3" key="1">
    <citation type="journal article" date="2019" name="Int. J. Syst. Evol. Microbiol.">
        <title>The Global Catalogue of Microorganisms (GCM) 10K type strain sequencing project: providing services to taxonomists for standard genome sequencing and annotation.</title>
        <authorList>
            <consortium name="The Broad Institute Genomics Platform"/>
            <consortium name="The Broad Institute Genome Sequencing Center for Infectious Disease"/>
            <person name="Wu L."/>
            <person name="Ma J."/>
        </authorList>
    </citation>
    <scope>NUCLEOTIDE SEQUENCE [LARGE SCALE GENOMIC DNA]</scope>
    <source>
        <strain evidence="3">KCTC 32239</strain>
    </source>
</reference>
<keyword evidence="1" id="KW-0732">Signal</keyword>
<keyword evidence="3" id="KW-1185">Reference proteome</keyword>
<name>A0ABQ3AQG6_9GAMM</name>
<proteinExistence type="predicted"/>
<protein>
    <recommendedName>
        <fullName evidence="4">Porin</fullName>
    </recommendedName>
</protein>
<dbReference type="InterPro" id="IPR023614">
    <property type="entry name" value="Porin_dom_sf"/>
</dbReference>
<dbReference type="InterPro" id="IPR010870">
    <property type="entry name" value="Porin_O/P"/>
</dbReference>